<evidence type="ECO:0000313" key="5">
    <source>
        <dbReference type="Proteomes" id="UP001324634"/>
    </source>
</evidence>
<dbReference type="RefSeq" id="WP_321400198.1">
    <property type="nucleotide sequence ID" value="NZ_CP139487.1"/>
</dbReference>
<dbReference type="InterPro" id="IPR028082">
    <property type="entry name" value="Peripla_BP_I"/>
</dbReference>
<dbReference type="SUPFAM" id="SSF53822">
    <property type="entry name" value="Periplasmic binding protein-like I"/>
    <property type="match status" value="1"/>
</dbReference>
<evidence type="ECO:0000259" key="3">
    <source>
        <dbReference type="Pfam" id="PF13458"/>
    </source>
</evidence>
<keyword evidence="5" id="KW-1185">Reference proteome</keyword>
<dbReference type="KEGG" id="psti:SOO65_13005"/>
<proteinExistence type="inferred from homology"/>
<dbReference type="InterPro" id="IPR051010">
    <property type="entry name" value="BCAA_transport"/>
</dbReference>
<feature type="domain" description="Leucine-binding protein" evidence="3">
    <location>
        <begin position="24"/>
        <end position="360"/>
    </location>
</feature>
<dbReference type="InterPro" id="IPR028081">
    <property type="entry name" value="Leu-bd"/>
</dbReference>
<gene>
    <name evidence="4" type="ORF">SOO65_13005</name>
</gene>
<dbReference type="PANTHER" id="PTHR30483:SF6">
    <property type="entry name" value="PERIPLASMIC BINDING PROTEIN OF ABC TRANSPORTER FOR NATURAL AMINO ACIDS"/>
    <property type="match status" value="1"/>
</dbReference>
<dbReference type="Proteomes" id="UP001324634">
    <property type="component" value="Chromosome"/>
</dbReference>
<organism evidence="4 5">
    <name type="scientific">Peredibacter starrii</name>
    <dbReference type="NCBI Taxonomy" id="28202"/>
    <lineage>
        <taxon>Bacteria</taxon>
        <taxon>Pseudomonadati</taxon>
        <taxon>Bdellovibrionota</taxon>
        <taxon>Bacteriovoracia</taxon>
        <taxon>Bacteriovoracales</taxon>
        <taxon>Bacteriovoracaceae</taxon>
        <taxon>Peredibacter</taxon>
    </lineage>
</organism>
<dbReference type="Pfam" id="PF13458">
    <property type="entry name" value="Peripla_BP_6"/>
    <property type="match status" value="1"/>
</dbReference>
<dbReference type="AlphaFoldDB" id="A0AAX4HV02"/>
<evidence type="ECO:0000256" key="1">
    <source>
        <dbReference type="ARBA" id="ARBA00010062"/>
    </source>
</evidence>
<sequence>MIVQSILFLMLLIAMGCQDKSDKIVIGNFGSMTGAEATFGISTRDGIILAMEEWNKAGGLLGKQIELKAYDNQGKPEEARLSVEKLINIDNVVAVLGEVASTRSLAGAPVAQQYKVPMITPSSTNPLVTQKGDYIFRVCFIDPFQGEVMAKFAFNSLKFKKAAVLRDSKSDYSMGLATYFIKTFTALGGQIVADEKYVSGDVDFKAQLTNIKSQQPEFIFVPGYYTEVGLIARQAREQGIKVPLMGGDGWDSEKLVEIGGEAINGSYFSNHYTVEDPRPEVQNFIKNYQARFGSKPDALAASGYDAAVILFQTIKSTNSIDPKAIRDGLAQVKNFQGVTGIISINEKRDATKSAVVLQVQGKNFKFVETVNP</sequence>
<dbReference type="CDD" id="cd06347">
    <property type="entry name" value="PBP1_ABC_LivK_ligand_binding-like"/>
    <property type="match status" value="1"/>
</dbReference>
<evidence type="ECO:0000256" key="2">
    <source>
        <dbReference type="ARBA" id="ARBA00022729"/>
    </source>
</evidence>
<keyword evidence="2" id="KW-0732">Signal</keyword>
<dbReference type="PANTHER" id="PTHR30483">
    <property type="entry name" value="LEUCINE-SPECIFIC-BINDING PROTEIN"/>
    <property type="match status" value="1"/>
</dbReference>
<reference evidence="4 5" key="1">
    <citation type="submission" date="2023-11" db="EMBL/GenBank/DDBJ databases">
        <title>Peredibacter starrii A3.12.</title>
        <authorList>
            <person name="Mitchell R.J."/>
        </authorList>
    </citation>
    <scope>NUCLEOTIDE SEQUENCE [LARGE SCALE GENOMIC DNA]</scope>
    <source>
        <strain evidence="4 5">A3.12</strain>
    </source>
</reference>
<dbReference type="EMBL" id="CP139487">
    <property type="protein sequence ID" value="WPU67221.1"/>
    <property type="molecule type" value="Genomic_DNA"/>
</dbReference>
<name>A0AAX4HV02_9BACT</name>
<accession>A0AAX4HV02</accession>
<protein>
    <submittedName>
        <fullName evidence="4">ABC transporter substrate-binding protein</fullName>
    </submittedName>
</protein>
<comment type="similarity">
    <text evidence="1">Belongs to the leucine-binding protein family.</text>
</comment>
<dbReference type="Gene3D" id="3.40.50.2300">
    <property type="match status" value="2"/>
</dbReference>
<evidence type="ECO:0000313" key="4">
    <source>
        <dbReference type="EMBL" id="WPU67221.1"/>
    </source>
</evidence>